<keyword evidence="2 4" id="KW-0507">mRNA processing</keyword>
<dbReference type="PANTHER" id="PTHR45922">
    <property type="entry name" value="CLEAVAGE AND POLYADENYLATION SPECIFICITY FACTOR SUBUNIT 2"/>
    <property type="match status" value="1"/>
</dbReference>
<keyword evidence="4" id="KW-0694">RNA-binding</keyword>
<dbReference type="Pfam" id="PF16661">
    <property type="entry name" value="Lactamase_B_6"/>
    <property type="match status" value="1"/>
</dbReference>
<evidence type="ECO:0000256" key="4">
    <source>
        <dbReference type="RuleBase" id="RU365006"/>
    </source>
</evidence>
<dbReference type="SUPFAM" id="SSF56281">
    <property type="entry name" value="Metallo-hydrolase/oxidoreductase"/>
    <property type="match status" value="1"/>
</dbReference>
<dbReference type="PANTHER" id="PTHR45922:SF1">
    <property type="entry name" value="CLEAVAGE AND POLYADENYLATION SPECIFICITY FACTOR SUBUNIT 2"/>
    <property type="match status" value="1"/>
</dbReference>
<comment type="subcellular location">
    <subcellularLocation>
        <location evidence="1 4">Nucleus</location>
    </subcellularLocation>
</comment>
<protein>
    <recommendedName>
        <fullName evidence="4">Cleavage and polyadenylation specificity factor subunit 2</fullName>
    </recommendedName>
    <alternativeName>
        <fullName evidence="4">Cleavage and polyadenylation specificity factor 100 kDa subunit</fullName>
    </alternativeName>
</protein>
<organism evidence="7 8">
    <name type="scientific">Prototheca wickerhamii</name>
    <dbReference type="NCBI Taxonomy" id="3111"/>
    <lineage>
        <taxon>Eukaryota</taxon>
        <taxon>Viridiplantae</taxon>
        <taxon>Chlorophyta</taxon>
        <taxon>core chlorophytes</taxon>
        <taxon>Trebouxiophyceae</taxon>
        <taxon>Chlorellales</taxon>
        <taxon>Chlorellaceae</taxon>
        <taxon>Prototheca</taxon>
    </lineage>
</organism>
<accession>A0AAD9IFD6</accession>
<keyword evidence="3 4" id="KW-0539">Nucleus</keyword>
<dbReference type="InterPro" id="IPR036866">
    <property type="entry name" value="RibonucZ/Hydroxyglut_hydro"/>
</dbReference>
<comment type="similarity">
    <text evidence="4">Belongs to the metallo-beta-lactamase superfamily. RNA-metabolizing metallo-beta-lactamase-like family. CPSF2/YSH1 subfamily.</text>
</comment>
<dbReference type="Gene3D" id="3.40.50.10890">
    <property type="match status" value="1"/>
</dbReference>
<evidence type="ECO:0000256" key="3">
    <source>
        <dbReference type="ARBA" id="ARBA00023242"/>
    </source>
</evidence>
<keyword evidence="8" id="KW-1185">Reference proteome</keyword>
<feature type="region of interest" description="Disordered" evidence="5">
    <location>
        <begin position="532"/>
        <end position="560"/>
    </location>
</feature>
<dbReference type="InterPro" id="IPR025069">
    <property type="entry name" value="Cpsf2_C"/>
</dbReference>
<evidence type="ECO:0000256" key="5">
    <source>
        <dbReference type="SAM" id="MobiDB-lite"/>
    </source>
</evidence>
<proteinExistence type="inferred from homology"/>
<dbReference type="GO" id="GO:0006398">
    <property type="term" value="P:mRNA 3'-end processing by stem-loop binding and cleavage"/>
    <property type="evidence" value="ECO:0007669"/>
    <property type="project" value="InterPro"/>
</dbReference>
<dbReference type="SMART" id="SM01027">
    <property type="entry name" value="Beta-Casp"/>
    <property type="match status" value="1"/>
</dbReference>
<evidence type="ECO:0000313" key="7">
    <source>
        <dbReference type="EMBL" id="KAK2076104.1"/>
    </source>
</evidence>
<feature type="domain" description="Beta-Casp" evidence="6">
    <location>
        <begin position="242"/>
        <end position="383"/>
    </location>
</feature>
<comment type="caution">
    <text evidence="7">The sequence shown here is derived from an EMBL/GenBank/DDBJ whole genome shotgun (WGS) entry which is preliminary data.</text>
</comment>
<dbReference type="Pfam" id="PF13299">
    <property type="entry name" value="CPSF100_C"/>
    <property type="match status" value="1"/>
</dbReference>
<dbReference type="GO" id="GO:0005847">
    <property type="term" value="C:mRNA cleavage and polyadenylation specificity factor complex"/>
    <property type="evidence" value="ECO:0007669"/>
    <property type="project" value="InterPro"/>
</dbReference>
<name>A0AAD9IFD6_PROWI</name>
<dbReference type="EMBL" id="JASFZW010000012">
    <property type="protein sequence ID" value="KAK2076104.1"/>
    <property type="molecule type" value="Genomic_DNA"/>
</dbReference>
<evidence type="ECO:0000256" key="1">
    <source>
        <dbReference type="ARBA" id="ARBA00004123"/>
    </source>
</evidence>
<dbReference type="Pfam" id="PF10996">
    <property type="entry name" value="Beta-Casp"/>
    <property type="match status" value="1"/>
</dbReference>
<dbReference type="InterPro" id="IPR001279">
    <property type="entry name" value="Metallo-B-lactamas"/>
</dbReference>
<dbReference type="AlphaFoldDB" id="A0AAD9IFD6"/>
<evidence type="ECO:0000259" key="6">
    <source>
        <dbReference type="SMART" id="SM01027"/>
    </source>
</evidence>
<evidence type="ECO:0000313" key="8">
    <source>
        <dbReference type="Proteomes" id="UP001255856"/>
    </source>
</evidence>
<dbReference type="Proteomes" id="UP001255856">
    <property type="component" value="Unassembled WGS sequence"/>
</dbReference>
<evidence type="ECO:0000256" key="2">
    <source>
        <dbReference type="ARBA" id="ARBA00022664"/>
    </source>
</evidence>
<dbReference type="Gene3D" id="3.60.15.10">
    <property type="entry name" value="Ribonuclease Z/Hydroxyacylglutathione hydrolase-like"/>
    <property type="match status" value="1"/>
</dbReference>
<dbReference type="InterPro" id="IPR022712">
    <property type="entry name" value="Beta_Casp"/>
</dbReference>
<dbReference type="GO" id="GO:0003723">
    <property type="term" value="F:RNA binding"/>
    <property type="evidence" value="ECO:0007669"/>
    <property type="project" value="UniProtKB-KW"/>
</dbReference>
<sequence>MSRVTLSSCYDSLGQRVLGHELHLGDAVLLLDAGWTAECRREDLAELEQAMSRADAVLLSSSSLSSLGALPALWARRARDVPVLLTSASHKMGQMEVYEQQLALSSRTDFAGYDLNDVDAAFDAATTVNYLGRVGLDLKGELLQVTAHPAGHRVGAAIWCIQWRHEQILYAPAFNHRRDRHLPSAHLGAIAPRPLLVVGAVDRALQTPAPPAQQDAEFLNEVQGVLRAGGSVLVPVDTAGRVFELLLLLDRHWAQRRLPYPLVWLSSMAASTREFAKSSTEWVLESLVWQGPHMRPNPFSLPAVTLCASAQDLERLPPGPRVVLASGADLGQGLAREELERLAPDPASAVVLASGACGPWAGVKGEQEAQGADQEPATLAERLAATPQGATLAFTVSARVPLEGQELEAALKEEREARSEPAEADAAMVEEEPLPVITRIDTETICQASAELRLDRAASAVLSRSRAPEGDEADARAALPAGAPSVDCLVDGFQVPEGASSPLFPFPAAPLERDAYGTVEDIALEDDLASKAGAYTPPTDEAGQQPAAEEREDAAVEEERVPTKVVERTLELTLAARVLRFNFAGLVDGRSVRLILNQSAPRTCVLVSEQAANVAAVQELQAQLARDLAPLRSTVLLGPKPGEHLEISTDPVLSVETDEALVSSLDVHSVGANRLAWISGRLEEGEPRRLQPAQSADAGAQSGAGIFIGDVKLSEIRAALQRAQIASEFSGGALYCEGPLVIRRSADEQTGLTLEGPLSDQFYRVQDIIYSQYHIC</sequence>
<dbReference type="InterPro" id="IPR027075">
    <property type="entry name" value="CPSF2"/>
</dbReference>
<gene>
    <name evidence="7" type="ORF">QBZ16_001440</name>
</gene>
<reference evidence="7" key="1">
    <citation type="submission" date="2021-01" db="EMBL/GenBank/DDBJ databases">
        <authorList>
            <person name="Eckstrom K.M.E."/>
        </authorList>
    </citation>
    <scope>NUCLEOTIDE SEQUENCE</scope>
    <source>
        <strain evidence="7">UVCC 0001</strain>
    </source>
</reference>